<dbReference type="Gene3D" id="3.40.50.2300">
    <property type="match status" value="1"/>
</dbReference>
<dbReference type="PROSITE" id="PS51755">
    <property type="entry name" value="OMPR_PHOB"/>
    <property type="match status" value="1"/>
</dbReference>
<keyword evidence="13" id="KW-1185">Reference proteome</keyword>
<evidence type="ECO:0000313" key="13">
    <source>
        <dbReference type="Proteomes" id="UP000264702"/>
    </source>
</evidence>
<dbReference type="PROSITE" id="PS50110">
    <property type="entry name" value="RESPONSE_REGULATORY"/>
    <property type="match status" value="1"/>
</dbReference>
<evidence type="ECO:0000256" key="6">
    <source>
        <dbReference type="ARBA" id="ARBA00023125"/>
    </source>
</evidence>
<dbReference type="Pfam" id="PF00072">
    <property type="entry name" value="Response_reg"/>
    <property type="match status" value="1"/>
</dbReference>
<evidence type="ECO:0000256" key="8">
    <source>
        <dbReference type="PROSITE-ProRule" id="PRU00169"/>
    </source>
</evidence>
<comment type="caution">
    <text evidence="12">The sequence shown here is derived from an EMBL/GenBank/DDBJ whole genome shotgun (WGS) entry which is preliminary data.</text>
</comment>
<evidence type="ECO:0000256" key="3">
    <source>
        <dbReference type="ARBA" id="ARBA00022553"/>
    </source>
</evidence>
<accession>A0A372IIS4</accession>
<dbReference type="PANTHER" id="PTHR48111:SF39">
    <property type="entry name" value="TRANSCRIPTIONAL REGULATORY PROTEIN CPXR"/>
    <property type="match status" value="1"/>
</dbReference>
<organism evidence="12 13">
    <name type="scientific">Paracidobacterium acidisoli</name>
    <dbReference type="NCBI Taxonomy" id="2303751"/>
    <lineage>
        <taxon>Bacteria</taxon>
        <taxon>Pseudomonadati</taxon>
        <taxon>Acidobacteriota</taxon>
        <taxon>Terriglobia</taxon>
        <taxon>Terriglobales</taxon>
        <taxon>Acidobacteriaceae</taxon>
        <taxon>Paracidobacterium</taxon>
    </lineage>
</organism>
<dbReference type="AlphaFoldDB" id="A0A372IIS4"/>
<dbReference type="OrthoDB" id="9793321at2"/>
<evidence type="ECO:0000259" key="10">
    <source>
        <dbReference type="PROSITE" id="PS50110"/>
    </source>
</evidence>
<evidence type="ECO:0000259" key="11">
    <source>
        <dbReference type="PROSITE" id="PS51755"/>
    </source>
</evidence>
<feature type="modified residue" description="4-aspartylphosphate" evidence="8">
    <location>
        <position position="52"/>
    </location>
</feature>
<evidence type="ECO:0000256" key="5">
    <source>
        <dbReference type="ARBA" id="ARBA00023015"/>
    </source>
</evidence>
<dbReference type="SMART" id="SM00862">
    <property type="entry name" value="Trans_reg_C"/>
    <property type="match status" value="1"/>
</dbReference>
<keyword evidence="7" id="KW-0804">Transcription</keyword>
<name>A0A372IIS4_9BACT</name>
<feature type="domain" description="OmpR/PhoB-type" evidence="11">
    <location>
        <begin position="133"/>
        <end position="232"/>
    </location>
</feature>
<dbReference type="GO" id="GO:0032993">
    <property type="term" value="C:protein-DNA complex"/>
    <property type="evidence" value="ECO:0007669"/>
    <property type="project" value="TreeGrafter"/>
</dbReference>
<evidence type="ECO:0000256" key="9">
    <source>
        <dbReference type="PROSITE-ProRule" id="PRU01091"/>
    </source>
</evidence>
<dbReference type="CDD" id="cd17623">
    <property type="entry name" value="REC_OmpR_CpxR"/>
    <property type="match status" value="1"/>
</dbReference>
<dbReference type="InterPro" id="IPR001789">
    <property type="entry name" value="Sig_transdc_resp-reg_receiver"/>
</dbReference>
<dbReference type="InterPro" id="IPR016032">
    <property type="entry name" value="Sig_transdc_resp-reg_C-effctor"/>
</dbReference>
<dbReference type="GO" id="GO:0000976">
    <property type="term" value="F:transcription cis-regulatory region binding"/>
    <property type="evidence" value="ECO:0007669"/>
    <property type="project" value="TreeGrafter"/>
</dbReference>
<dbReference type="SUPFAM" id="SSF52172">
    <property type="entry name" value="CheY-like"/>
    <property type="match status" value="1"/>
</dbReference>
<dbReference type="GO" id="GO:0006355">
    <property type="term" value="P:regulation of DNA-templated transcription"/>
    <property type="evidence" value="ECO:0007669"/>
    <property type="project" value="InterPro"/>
</dbReference>
<sequence length="241" mass="26497">METILLIDDDVELCAMLTDYLNRHGFRAIAVHHGETGLRVAIEKSASLVLLDVMLPGINGFEVLRRLRAVSTVSVLLLTARGEDDDRIVGLETGADDYLAKPFNPRELLARIRAILRRSSTAENSSAKSGTSGKLLRVDGIELDTAARSVCCDGADLELTDIEFSLLEALMRSPGDVVTREELAVSVLGRKFHPFDRSLDMHVSRLRRKLDDSGRPGDQVKTIRGVGYQLAVRTMQKIAGE</sequence>
<dbReference type="InterPro" id="IPR011006">
    <property type="entry name" value="CheY-like_superfamily"/>
</dbReference>
<gene>
    <name evidence="12" type="ORF">D0Y96_19865</name>
</gene>
<evidence type="ECO:0000313" key="12">
    <source>
        <dbReference type="EMBL" id="RFU14856.1"/>
    </source>
</evidence>
<dbReference type="CDD" id="cd00383">
    <property type="entry name" value="trans_reg_C"/>
    <property type="match status" value="1"/>
</dbReference>
<dbReference type="InterPro" id="IPR058124">
    <property type="entry name" value="CpxR-like_REC"/>
</dbReference>
<dbReference type="Pfam" id="PF00486">
    <property type="entry name" value="Trans_reg_C"/>
    <property type="match status" value="1"/>
</dbReference>
<proteinExistence type="predicted"/>
<dbReference type="SUPFAM" id="SSF46894">
    <property type="entry name" value="C-terminal effector domain of the bipartite response regulators"/>
    <property type="match status" value="1"/>
</dbReference>
<dbReference type="GO" id="GO:0005829">
    <property type="term" value="C:cytosol"/>
    <property type="evidence" value="ECO:0007669"/>
    <property type="project" value="TreeGrafter"/>
</dbReference>
<keyword evidence="4" id="KW-0902">Two-component regulatory system</keyword>
<dbReference type="EMBL" id="QVQT01000009">
    <property type="protein sequence ID" value="RFU14856.1"/>
    <property type="molecule type" value="Genomic_DNA"/>
</dbReference>
<keyword evidence="5" id="KW-0805">Transcription regulation</keyword>
<keyword evidence="6 9" id="KW-0238">DNA-binding</keyword>
<protein>
    <submittedName>
        <fullName evidence="12">DNA-binding response regulator</fullName>
    </submittedName>
</protein>
<dbReference type="InterPro" id="IPR039420">
    <property type="entry name" value="WalR-like"/>
</dbReference>
<evidence type="ECO:0000256" key="7">
    <source>
        <dbReference type="ARBA" id="ARBA00023163"/>
    </source>
</evidence>
<dbReference type="Gene3D" id="6.10.250.690">
    <property type="match status" value="1"/>
</dbReference>
<feature type="DNA-binding region" description="OmpR/PhoB-type" evidence="9">
    <location>
        <begin position="133"/>
        <end position="232"/>
    </location>
</feature>
<dbReference type="Gene3D" id="1.10.10.10">
    <property type="entry name" value="Winged helix-like DNA-binding domain superfamily/Winged helix DNA-binding domain"/>
    <property type="match status" value="1"/>
</dbReference>
<reference evidence="12 13" key="1">
    <citation type="submission" date="2018-08" db="EMBL/GenBank/DDBJ databases">
        <title>Acidipila sp. 4G-K13, an acidobacterium isolated from forest soil.</title>
        <authorList>
            <person name="Gao Z.-H."/>
            <person name="Qiu L.-H."/>
        </authorList>
    </citation>
    <scope>NUCLEOTIDE SEQUENCE [LARGE SCALE GENOMIC DNA]</scope>
    <source>
        <strain evidence="12 13">4G-K13</strain>
    </source>
</reference>
<dbReference type="SMART" id="SM00448">
    <property type="entry name" value="REC"/>
    <property type="match status" value="1"/>
</dbReference>
<evidence type="ECO:0000256" key="4">
    <source>
        <dbReference type="ARBA" id="ARBA00023012"/>
    </source>
</evidence>
<dbReference type="RefSeq" id="WP_117303543.1">
    <property type="nucleotide sequence ID" value="NZ_QVQT02000009.1"/>
</dbReference>
<dbReference type="PANTHER" id="PTHR48111">
    <property type="entry name" value="REGULATOR OF RPOS"/>
    <property type="match status" value="1"/>
</dbReference>
<keyword evidence="3 8" id="KW-0597">Phosphoprotein</keyword>
<feature type="domain" description="Response regulatory" evidence="10">
    <location>
        <begin position="3"/>
        <end position="116"/>
    </location>
</feature>
<dbReference type="InterPro" id="IPR001867">
    <property type="entry name" value="OmpR/PhoB-type_DNA-bd"/>
</dbReference>
<dbReference type="GO" id="GO:0000156">
    <property type="term" value="F:phosphorelay response regulator activity"/>
    <property type="evidence" value="ECO:0007669"/>
    <property type="project" value="TreeGrafter"/>
</dbReference>
<evidence type="ECO:0000256" key="2">
    <source>
        <dbReference type="ARBA" id="ARBA00022490"/>
    </source>
</evidence>
<dbReference type="Proteomes" id="UP000264702">
    <property type="component" value="Unassembled WGS sequence"/>
</dbReference>
<evidence type="ECO:0000256" key="1">
    <source>
        <dbReference type="ARBA" id="ARBA00004496"/>
    </source>
</evidence>
<dbReference type="InterPro" id="IPR036388">
    <property type="entry name" value="WH-like_DNA-bd_sf"/>
</dbReference>
<keyword evidence="2" id="KW-0963">Cytoplasm</keyword>
<comment type="subcellular location">
    <subcellularLocation>
        <location evidence="1">Cytoplasm</location>
    </subcellularLocation>
</comment>